<reference evidence="2" key="1">
    <citation type="journal article" date="2002" name="J. Phycol.">
        <title>Phylogenetic relationships among streptophytes as inferred from chloroplast small and large subunit rRNA gene sequences.</title>
        <authorList>
            <person name="Turmel M."/>
            <person name="Ehara M."/>
            <person name="Otis C."/>
            <person name="Lemieux C."/>
        </authorList>
    </citation>
    <scope>NUCLEOTIDE SEQUENCE</scope>
</reference>
<name>Q32RV9_STAPU</name>
<dbReference type="GO" id="GO:0003964">
    <property type="term" value="F:RNA-directed DNA polymerase activity"/>
    <property type="evidence" value="ECO:0007669"/>
    <property type="project" value="UniProtKB-KW"/>
</dbReference>
<proteinExistence type="predicted"/>
<accession>Q32RV9</accession>
<dbReference type="Pfam" id="PF08388">
    <property type="entry name" value="GIIM"/>
    <property type="match status" value="1"/>
</dbReference>
<dbReference type="GeneID" id="4108618"/>
<dbReference type="EMBL" id="AY958085">
    <property type="protein sequence ID" value="AAX45771.1"/>
    <property type="molecule type" value="Genomic_DNA"/>
</dbReference>
<organism evidence="2">
    <name type="scientific">Staurastrum punctulatum</name>
    <name type="common">Green alga</name>
    <name type="synonym">Cosmoastrum punctulatum</name>
    <dbReference type="NCBI Taxonomy" id="102822"/>
    <lineage>
        <taxon>Eukaryota</taxon>
        <taxon>Viridiplantae</taxon>
        <taxon>Streptophyta</taxon>
        <taxon>Zygnematophyceae</taxon>
        <taxon>Zygnematophycidae</taxon>
        <taxon>Desmidiales</taxon>
        <taxon>Desmidiaceae</taxon>
        <taxon>Staurastrum</taxon>
    </lineage>
</organism>
<keyword evidence="2" id="KW-0934">Plastid</keyword>
<keyword evidence="2" id="KW-0808">Transferase</keyword>
<keyword evidence="2" id="KW-0548">Nucleotidyltransferase</keyword>
<sequence length="404" mass="48849">MKKYRENIIKIFPTGSLATSKIFKNFFISKQNIYKDILKNHWQHFLFTYQYNKKKKFFGSFSPLRSPRNPQKNFNEQKYSRHLFLQHPKGGTKNKNFFYLKKEKCCHYNYLVLATLGDLIGNTQNLQNGVRQLIKIYTKYLELEKIFQIKVSQNSFFLSWISYLLIEQIYQFIKLTNAFLCKFQLISSLGPVWEKKKKLEIQNNGNFLFFKCQDFLILKWYQNKIHAWCYKVLVKKKETLFKHYSKKISATSYINSILGKYDKLIFYPQDETSNIHQNLMKTKFFDEKRLMPISTLKITEKSSLEKNLPEVSKELKQKYLRLIKKILQKSKVINQVELIQKLNKIIGNWDTFINNNITKKKAIKLNLIFYKLLWRWGIARHRKQKAKWIKNRYWFDFKNLLFPS</sequence>
<geneLocation type="chloroplast" evidence="2"/>
<keyword evidence="2" id="KW-0150">Chloroplast</keyword>
<evidence type="ECO:0000259" key="1">
    <source>
        <dbReference type="Pfam" id="PF08388"/>
    </source>
</evidence>
<dbReference type="RefSeq" id="YP_636417.1">
    <property type="nucleotide sequence ID" value="NC_008116.1"/>
</dbReference>
<reference evidence="2" key="2">
    <citation type="journal article" date="2005" name="BMC Biol.">
        <title>The complete chloroplast DNA sequences of the charophycean green algae Staurastrum and Zygnema reveal that the chloroplast genome underwent extensive changes during the evolution of the Zygnematales.</title>
        <authorList>
            <person name="Turmel M."/>
            <person name="Otis C."/>
            <person name="Lemieux C."/>
        </authorList>
    </citation>
    <scope>NUCLEOTIDE SEQUENCE</scope>
</reference>
<dbReference type="AlphaFoldDB" id="Q32RV9"/>
<keyword evidence="2" id="KW-0695">RNA-directed DNA polymerase</keyword>
<protein>
    <submittedName>
        <fullName evidence="2">Putative reverse transcriptase</fullName>
    </submittedName>
</protein>
<evidence type="ECO:0000313" key="2">
    <source>
        <dbReference type="EMBL" id="AAX45771.1"/>
    </source>
</evidence>
<gene>
    <name evidence="2" type="primary">orf404a</name>
</gene>
<feature type="domain" description="Group II intron maturase-specific" evidence="1">
    <location>
        <begin position="318"/>
        <end position="394"/>
    </location>
</feature>
<dbReference type="InterPro" id="IPR013597">
    <property type="entry name" value="Mat_intron_G2"/>
</dbReference>